<evidence type="ECO:0000256" key="3">
    <source>
        <dbReference type="ARBA" id="ARBA00022989"/>
    </source>
</evidence>
<dbReference type="InterPro" id="IPR004837">
    <property type="entry name" value="NaCa_Exmemb"/>
</dbReference>
<keyword evidence="3 5" id="KW-1133">Transmembrane helix</keyword>
<feature type="transmembrane region" description="Helical" evidence="5">
    <location>
        <begin position="126"/>
        <end position="145"/>
    </location>
</feature>
<dbReference type="Pfam" id="PF01699">
    <property type="entry name" value="Na_Ca_ex"/>
    <property type="match status" value="2"/>
</dbReference>
<evidence type="ECO:0000256" key="2">
    <source>
        <dbReference type="ARBA" id="ARBA00022692"/>
    </source>
</evidence>
<evidence type="ECO:0000313" key="8">
    <source>
        <dbReference type="Proteomes" id="UP000788419"/>
    </source>
</evidence>
<reference evidence="7 8" key="1">
    <citation type="submission" date="2017-10" db="EMBL/GenBank/DDBJ databases">
        <title>Whole genome sequencing of members of genus Pseudoxanthomonas.</title>
        <authorList>
            <person name="Kumar S."/>
            <person name="Bansal K."/>
            <person name="Kaur A."/>
            <person name="Patil P."/>
            <person name="Sharma S."/>
            <person name="Patil P.B."/>
        </authorList>
    </citation>
    <scope>NUCLEOTIDE SEQUENCE [LARGE SCALE GENOMIC DNA]</scope>
    <source>
        <strain evidence="7 8">DSM 17801</strain>
    </source>
</reference>
<dbReference type="PANTHER" id="PTHR10846">
    <property type="entry name" value="SODIUM/POTASSIUM/CALCIUM EXCHANGER"/>
    <property type="match status" value="1"/>
</dbReference>
<dbReference type="NCBIfam" id="TIGR00367">
    <property type="entry name" value="calcium/sodium antiporter"/>
    <property type="match status" value="1"/>
</dbReference>
<feature type="transmembrane region" description="Helical" evidence="5">
    <location>
        <begin position="166"/>
        <end position="186"/>
    </location>
</feature>
<evidence type="ECO:0000256" key="4">
    <source>
        <dbReference type="ARBA" id="ARBA00023136"/>
    </source>
</evidence>
<feature type="domain" description="Sodium/calcium exchanger membrane region" evidence="6">
    <location>
        <begin position="4"/>
        <end position="144"/>
    </location>
</feature>
<dbReference type="EMBL" id="PDWN01000002">
    <property type="protein sequence ID" value="KAF1697000.1"/>
    <property type="molecule type" value="Genomic_DNA"/>
</dbReference>
<keyword evidence="2 5" id="KW-0812">Transmembrane</keyword>
<keyword evidence="4 5" id="KW-0472">Membrane</keyword>
<dbReference type="PANTHER" id="PTHR10846:SF8">
    <property type="entry name" value="INNER MEMBRANE PROTEIN YRBG"/>
    <property type="match status" value="1"/>
</dbReference>
<dbReference type="Gene3D" id="1.20.1420.30">
    <property type="entry name" value="NCX, central ion-binding region"/>
    <property type="match status" value="1"/>
</dbReference>
<comment type="subcellular location">
    <subcellularLocation>
        <location evidence="1">Membrane</location>
        <topology evidence="1">Multi-pass membrane protein</topology>
    </subcellularLocation>
</comment>
<feature type="transmembrane region" description="Helical" evidence="5">
    <location>
        <begin position="206"/>
        <end position="228"/>
    </location>
</feature>
<gene>
    <name evidence="7" type="ORF">CSC65_02895</name>
</gene>
<feature type="transmembrane region" description="Helical" evidence="5">
    <location>
        <begin position="101"/>
        <end position="120"/>
    </location>
</feature>
<dbReference type="Proteomes" id="UP000788419">
    <property type="component" value="Unassembled WGS sequence"/>
</dbReference>
<dbReference type="InterPro" id="IPR044880">
    <property type="entry name" value="NCX_ion-bd_dom_sf"/>
</dbReference>
<sequence length="316" mass="32835">MAEALGLFALGLLLLALGGDSVIKGVSGLAQHLGLRPFVAGLLLVAFGTSIPELAVNLRAVWEGQTHLALGNAVGSNVTNLGLTLGLAALAAPLLLRARMLVPLLVLLAVATFALMVFGLDGYVGRIEGAVLLLGFFATTAFLLRRGQREADEVRAEITGFATTRPGLGLNLVRLAIAIGLLYFGARWVVAGGLGLGEAWSLSPLMVGLLPVAIGTALPEIAAAIAAARRGQGDMVAGHVIGSSLFNLLAIVGGMAVFRPLALPASFVKFELPAVLVLTLLVYPLLRSGRRITQQEGGILCLVFLAWIALELLLFL</sequence>
<evidence type="ECO:0000259" key="6">
    <source>
        <dbReference type="Pfam" id="PF01699"/>
    </source>
</evidence>
<feature type="transmembrane region" description="Helical" evidence="5">
    <location>
        <begin position="240"/>
        <end position="261"/>
    </location>
</feature>
<dbReference type="InterPro" id="IPR004481">
    <property type="entry name" value="K/Na/Ca-exchanger"/>
</dbReference>
<keyword evidence="8" id="KW-1185">Reference proteome</keyword>
<evidence type="ECO:0000313" key="7">
    <source>
        <dbReference type="EMBL" id="KAF1697000.1"/>
    </source>
</evidence>
<feature type="transmembrane region" description="Helical" evidence="5">
    <location>
        <begin position="78"/>
        <end position="96"/>
    </location>
</feature>
<name>A0ABQ6ZAX8_9GAMM</name>
<comment type="caution">
    <text evidence="7">The sequence shown here is derived from an EMBL/GenBank/DDBJ whole genome shotgun (WGS) entry which is preliminary data.</text>
</comment>
<dbReference type="RefSeq" id="WP_162408470.1">
    <property type="nucleotide sequence ID" value="NZ_PDWN01000002.1"/>
</dbReference>
<accession>A0ABQ6ZAX8</accession>
<organism evidence="7 8">
    <name type="scientific">Pseudoxanthomonas daejeonensis</name>
    <dbReference type="NCBI Taxonomy" id="266062"/>
    <lineage>
        <taxon>Bacteria</taxon>
        <taxon>Pseudomonadati</taxon>
        <taxon>Pseudomonadota</taxon>
        <taxon>Gammaproteobacteria</taxon>
        <taxon>Lysobacterales</taxon>
        <taxon>Lysobacteraceae</taxon>
        <taxon>Pseudoxanthomonas</taxon>
    </lineage>
</organism>
<evidence type="ECO:0000256" key="5">
    <source>
        <dbReference type="SAM" id="Phobius"/>
    </source>
</evidence>
<proteinExistence type="predicted"/>
<feature type="transmembrane region" description="Helical" evidence="5">
    <location>
        <begin position="298"/>
        <end position="315"/>
    </location>
</feature>
<evidence type="ECO:0000256" key="1">
    <source>
        <dbReference type="ARBA" id="ARBA00004141"/>
    </source>
</evidence>
<feature type="domain" description="Sodium/calcium exchanger membrane region" evidence="6">
    <location>
        <begin position="172"/>
        <end position="310"/>
    </location>
</feature>
<protein>
    <submittedName>
        <fullName evidence="7">Calcium:sodium antiporter</fullName>
    </submittedName>
</protein>
<feature type="transmembrane region" description="Helical" evidence="5">
    <location>
        <begin position="267"/>
        <end position="286"/>
    </location>
</feature>